<dbReference type="AlphaFoldDB" id="A0A6M8BJ44"/>
<sequence>MGASESSEISESISEPISESISESIYDRHCRWMQQAIALAAAAGQAGEVPVGAVVVAPDNTLIATGENRRERDHDPTAHAEVLALRQAGQRLGTWRLEDFTLYVTLEPCPMCAGAIALARLGMLVYGADDPKAGAIRTVLNLPDSAASNHSPRVLSGVLEAACRAQLQQWFAKRRGNG</sequence>
<comment type="similarity">
    <text evidence="1">Belongs to the cytidine and deoxycytidylate deaminase family. ADAT2 subfamily.</text>
</comment>
<feature type="binding site" evidence="8">
    <location>
        <position position="112"/>
    </location>
    <ligand>
        <name>Zn(2+)</name>
        <dbReference type="ChEBI" id="CHEBI:29105"/>
        <note>catalytic</note>
    </ligand>
</feature>
<evidence type="ECO:0000256" key="1">
    <source>
        <dbReference type="ARBA" id="ARBA00010669"/>
    </source>
</evidence>
<dbReference type="PROSITE" id="PS00903">
    <property type="entry name" value="CYT_DCMP_DEAMINASES_1"/>
    <property type="match status" value="1"/>
</dbReference>
<feature type="domain" description="CMP/dCMP-type deaminase" evidence="9">
    <location>
        <begin position="27"/>
        <end position="138"/>
    </location>
</feature>
<evidence type="ECO:0000256" key="8">
    <source>
        <dbReference type="HAMAP-Rule" id="MF_00972"/>
    </source>
</evidence>
<comment type="subunit">
    <text evidence="2 8">Homodimer.</text>
</comment>
<evidence type="ECO:0000256" key="7">
    <source>
        <dbReference type="ARBA" id="ARBA00048045"/>
    </source>
</evidence>
<dbReference type="CDD" id="cd01285">
    <property type="entry name" value="nucleoside_deaminase"/>
    <property type="match status" value="1"/>
</dbReference>
<dbReference type="PROSITE" id="PS51747">
    <property type="entry name" value="CYT_DCMP_DEAMINASES_2"/>
    <property type="match status" value="1"/>
</dbReference>
<reference evidence="10 11" key="1">
    <citation type="submission" date="2020-05" db="EMBL/GenBank/DDBJ databases">
        <title>Complete genome sequence of of a novel Thermoleptolyngbya strain isolated from hot springs of Ganzi, Sichuan China.</title>
        <authorList>
            <person name="Tang J."/>
            <person name="Daroch M."/>
            <person name="Li L."/>
            <person name="Waleron K."/>
            <person name="Waleron M."/>
            <person name="Waleron M."/>
        </authorList>
    </citation>
    <scope>NUCLEOTIDE SEQUENCE [LARGE SCALE GENOMIC DNA]</scope>
    <source>
        <strain evidence="10 11">PKUAC-SCTA183</strain>
    </source>
</reference>
<keyword evidence="3 8" id="KW-0819">tRNA processing</keyword>
<dbReference type="NCBIfam" id="NF008113">
    <property type="entry name" value="PRK10860.1"/>
    <property type="match status" value="1"/>
</dbReference>
<dbReference type="FunFam" id="3.40.140.10:FF:000005">
    <property type="entry name" value="tRNA-specific adenosine deaminase"/>
    <property type="match status" value="1"/>
</dbReference>
<accession>A0A6M8BJ44</accession>
<evidence type="ECO:0000256" key="6">
    <source>
        <dbReference type="ARBA" id="ARBA00022833"/>
    </source>
</evidence>
<comment type="function">
    <text evidence="8">Catalyzes the deamination of adenosine to inosine at the wobble position 34 of tRNA(Arg2).</text>
</comment>
<dbReference type="InterPro" id="IPR028883">
    <property type="entry name" value="tRNA_aden_deaminase"/>
</dbReference>
<name>A0A6M8BJ44_9CYAN</name>
<dbReference type="InterPro" id="IPR016192">
    <property type="entry name" value="APOBEC/CMP_deaminase_Zn-bd"/>
</dbReference>
<dbReference type="PANTHER" id="PTHR11079">
    <property type="entry name" value="CYTOSINE DEAMINASE FAMILY MEMBER"/>
    <property type="match status" value="1"/>
</dbReference>
<dbReference type="InterPro" id="IPR016193">
    <property type="entry name" value="Cytidine_deaminase-like"/>
</dbReference>
<comment type="cofactor">
    <cofactor evidence="8">
        <name>Zn(2+)</name>
        <dbReference type="ChEBI" id="CHEBI:29105"/>
    </cofactor>
    <text evidence="8">Binds 1 zinc ion per subunit.</text>
</comment>
<dbReference type="KEGG" id="theu:HPC62_14295"/>
<dbReference type="HAMAP" id="MF_00972">
    <property type="entry name" value="tRNA_aden_deaminase"/>
    <property type="match status" value="1"/>
</dbReference>
<dbReference type="Pfam" id="PF14437">
    <property type="entry name" value="MafB19-deam"/>
    <property type="match status" value="1"/>
</dbReference>
<comment type="catalytic activity">
    <reaction evidence="7 8">
        <text>adenosine(34) in tRNA + H2O + H(+) = inosine(34) in tRNA + NH4(+)</text>
        <dbReference type="Rhea" id="RHEA:43168"/>
        <dbReference type="Rhea" id="RHEA-COMP:10373"/>
        <dbReference type="Rhea" id="RHEA-COMP:10374"/>
        <dbReference type="ChEBI" id="CHEBI:15377"/>
        <dbReference type="ChEBI" id="CHEBI:15378"/>
        <dbReference type="ChEBI" id="CHEBI:28938"/>
        <dbReference type="ChEBI" id="CHEBI:74411"/>
        <dbReference type="ChEBI" id="CHEBI:82852"/>
        <dbReference type="EC" id="3.5.4.33"/>
    </reaction>
</comment>
<evidence type="ECO:0000256" key="2">
    <source>
        <dbReference type="ARBA" id="ARBA00011738"/>
    </source>
</evidence>
<keyword evidence="6 8" id="KW-0862">Zinc</keyword>
<evidence type="ECO:0000259" key="9">
    <source>
        <dbReference type="PROSITE" id="PS51747"/>
    </source>
</evidence>
<dbReference type="InterPro" id="IPR002125">
    <property type="entry name" value="CMP_dCMP_dom"/>
</dbReference>
<dbReference type="Gene3D" id="3.40.140.10">
    <property type="entry name" value="Cytidine Deaminase, domain 2"/>
    <property type="match status" value="1"/>
</dbReference>
<dbReference type="GO" id="GO:0002100">
    <property type="term" value="P:tRNA wobble adenosine to inosine editing"/>
    <property type="evidence" value="ECO:0007669"/>
    <property type="project" value="UniProtKB-UniRule"/>
</dbReference>
<evidence type="ECO:0000256" key="4">
    <source>
        <dbReference type="ARBA" id="ARBA00022723"/>
    </source>
</evidence>
<protein>
    <recommendedName>
        <fullName evidence="8">tRNA-specific adenosine deaminase</fullName>
        <ecNumber evidence="8">3.5.4.33</ecNumber>
    </recommendedName>
</protein>
<dbReference type="PANTHER" id="PTHR11079:SF202">
    <property type="entry name" value="TRNA-SPECIFIC ADENOSINE DEAMINASE"/>
    <property type="match status" value="1"/>
</dbReference>
<dbReference type="SUPFAM" id="SSF53927">
    <property type="entry name" value="Cytidine deaminase-like"/>
    <property type="match status" value="1"/>
</dbReference>
<dbReference type="EMBL" id="CP053661">
    <property type="protein sequence ID" value="QKD84967.1"/>
    <property type="molecule type" value="Genomic_DNA"/>
</dbReference>
<evidence type="ECO:0000313" key="11">
    <source>
        <dbReference type="Proteomes" id="UP000505210"/>
    </source>
</evidence>
<dbReference type="Proteomes" id="UP000505210">
    <property type="component" value="Chromosome"/>
</dbReference>
<dbReference type="EC" id="3.5.4.33" evidence="8"/>
<keyword evidence="4 8" id="KW-0479">Metal-binding</keyword>
<feature type="active site" description="Proton donor" evidence="8">
    <location>
        <position position="81"/>
    </location>
</feature>
<evidence type="ECO:0000256" key="3">
    <source>
        <dbReference type="ARBA" id="ARBA00022694"/>
    </source>
</evidence>
<feature type="binding site" evidence="8">
    <location>
        <position position="79"/>
    </location>
    <ligand>
        <name>Zn(2+)</name>
        <dbReference type="ChEBI" id="CHEBI:29105"/>
        <note>catalytic</note>
    </ligand>
</feature>
<proteinExistence type="inferred from homology"/>
<evidence type="ECO:0000256" key="5">
    <source>
        <dbReference type="ARBA" id="ARBA00022801"/>
    </source>
</evidence>
<feature type="binding site" evidence="8">
    <location>
        <position position="109"/>
    </location>
    <ligand>
        <name>Zn(2+)</name>
        <dbReference type="ChEBI" id="CHEBI:29105"/>
        <note>catalytic</note>
    </ligand>
</feature>
<dbReference type="GO" id="GO:0008270">
    <property type="term" value="F:zinc ion binding"/>
    <property type="evidence" value="ECO:0007669"/>
    <property type="project" value="UniProtKB-UniRule"/>
</dbReference>
<keyword evidence="11" id="KW-1185">Reference proteome</keyword>
<gene>
    <name evidence="8" type="primary">tadA</name>
    <name evidence="10" type="ORF">HPC62_14295</name>
</gene>
<dbReference type="GO" id="GO:0052717">
    <property type="term" value="F:tRNA-specific adenosine-34 deaminase activity"/>
    <property type="evidence" value="ECO:0007669"/>
    <property type="project" value="UniProtKB-UniRule"/>
</dbReference>
<organism evidence="10 11">
    <name type="scientific">Thermoleptolyngbya sichuanensis A183</name>
    <dbReference type="NCBI Taxonomy" id="2737172"/>
    <lineage>
        <taxon>Bacteria</taxon>
        <taxon>Bacillati</taxon>
        <taxon>Cyanobacteriota</taxon>
        <taxon>Cyanophyceae</taxon>
        <taxon>Oculatellales</taxon>
        <taxon>Oculatellaceae</taxon>
        <taxon>Thermoleptolyngbya</taxon>
        <taxon>Thermoleptolyngbya sichuanensis</taxon>
    </lineage>
</organism>
<evidence type="ECO:0000313" key="10">
    <source>
        <dbReference type="EMBL" id="QKD84967.1"/>
    </source>
</evidence>
<keyword evidence="5 8" id="KW-0378">Hydrolase</keyword>
<dbReference type="InterPro" id="IPR058535">
    <property type="entry name" value="MafB19-deam"/>
</dbReference>